<dbReference type="InterPro" id="IPR036505">
    <property type="entry name" value="Amidase/PGRP_sf"/>
</dbReference>
<evidence type="ECO:0000256" key="2">
    <source>
        <dbReference type="ARBA" id="ARBA00022588"/>
    </source>
</evidence>
<evidence type="ECO:0000259" key="9">
    <source>
        <dbReference type="SMART" id="SM00701"/>
    </source>
</evidence>
<evidence type="ECO:0000256" key="7">
    <source>
        <dbReference type="PIRSR" id="PIRSR037945-1"/>
    </source>
</evidence>
<feature type="domain" description="N-acetylmuramoyl-L-alanine amidase" evidence="8">
    <location>
        <begin position="37"/>
        <end position="174"/>
    </location>
</feature>
<dbReference type="Pfam" id="PF01510">
    <property type="entry name" value="Amidase_2"/>
    <property type="match status" value="1"/>
</dbReference>
<sequence length="187" mass="20957">MDHKIRKKNLDKIGAYEVYEGACPKIISRGEWGARPSKSIEYLTNQPVPFAFIHHSAGTECFDQPSCIAVVQGYQNFHMDERGWDDIGYSYVIGGDGSVYEGRGWDRVGAHTLHYNYVGLGFCLAGNFMTHLPPTIQMDTAKELIDCGVTQGKIASNYTLRGHRDMVPTTDCPGDQLYAEINTWAHY</sequence>
<dbReference type="GO" id="GO:0042834">
    <property type="term" value="F:peptidoglycan binding"/>
    <property type="evidence" value="ECO:0007669"/>
    <property type="project" value="InterPro"/>
</dbReference>
<dbReference type="InterPro" id="IPR017331">
    <property type="entry name" value="Peptidoglycan_recognition"/>
</dbReference>
<name>A0A0B6ZHB1_9EUPU</name>
<evidence type="ECO:0000259" key="8">
    <source>
        <dbReference type="SMART" id="SM00644"/>
    </source>
</evidence>
<dbReference type="SUPFAM" id="SSF55846">
    <property type="entry name" value="N-acetylmuramoyl-L-alanine amidase-like"/>
    <property type="match status" value="1"/>
</dbReference>
<dbReference type="SMART" id="SM00701">
    <property type="entry name" value="PGRP"/>
    <property type="match status" value="1"/>
</dbReference>
<gene>
    <name evidence="10" type="primary">ORF62056</name>
</gene>
<proteinExistence type="inferred from homology"/>
<evidence type="ECO:0000256" key="3">
    <source>
        <dbReference type="ARBA" id="ARBA00022729"/>
    </source>
</evidence>
<dbReference type="FunFam" id="3.40.80.10:FF:000001">
    <property type="entry name" value="Peptidoglycan recognition protein 1"/>
    <property type="match status" value="1"/>
</dbReference>
<dbReference type="PIRSF" id="PIRSF037945">
    <property type="entry name" value="PGRPs"/>
    <property type="match status" value="1"/>
</dbReference>
<feature type="domain" description="Peptidoglycan recognition protein family" evidence="9">
    <location>
        <begin position="24"/>
        <end position="167"/>
    </location>
</feature>
<dbReference type="SMART" id="SM00644">
    <property type="entry name" value="Ami_2"/>
    <property type="match status" value="1"/>
</dbReference>
<organism evidence="10">
    <name type="scientific">Arion vulgaris</name>
    <dbReference type="NCBI Taxonomy" id="1028688"/>
    <lineage>
        <taxon>Eukaryota</taxon>
        <taxon>Metazoa</taxon>
        <taxon>Spiralia</taxon>
        <taxon>Lophotrochozoa</taxon>
        <taxon>Mollusca</taxon>
        <taxon>Gastropoda</taxon>
        <taxon>Heterobranchia</taxon>
        <taxon>Euthyneura</taxon>
        <taxon>Panpulmonata</taxon>
        <taxon>Eupulmonata</taxon>
        <taxon>Stylommatophora</taxon>
        <taxon>Helicina</taxon>
        <taxon>Arionoidea</taxon>
        <taxon>Arionidae</taxon>
        <taxon>Arion</taxon>
    </lineage>
</organism>
<dbReference type="AlphaFoldDB" id="A0A0B6ZHB1"/>
<dbReference type="GO" id="GO:0008270">
    <property type="term" value="F:zinc ion binding"/>
    <property type="evidence" value="ECO:0007669"/>
    <property type="project" value="InterPro"/>
</dbReference>
<evidence type="ECO:0000256" key="5">
    <source>
        <dbReference type="ARBA" id="ARBA00023157"/>
    </source>
</evidence>
<dbReference type="InterPro" id="IPR002502">
    <property type="entry name" value="Amidase_domain"/>
</dbReference>
<evidence type="ECO:0000256" key="6">
    <source>
        <dbReference type="PIRNR" id="PIRNR037945"/>
    </source>
</evidence>
<reference evidence="10" key="1">
    <citation type="submission" date="2014-12" db="EMBL/GenBank/DDBJ databases">
        <title>Insight into the proteome of Arion vulgaris.</title>
        <authorList>
            <person name="Aradska J."/>
            <person name="Bulat T."/>
            <person name="Smidak R."/>
            <person name="Sarate P."/>
            <person name="Gangsoo J."/>
            <person name="Sialana F."/>
            <person name="Bilban M."/>
            <person name="Lubec G."/>
        </authorList>
    </citation>
    <scope>NUCLEOTIDE SEQUENCE</scope>
    <source>
        <tissue evidence="10">Skin</tissue>
    </source>
</reference>
<evidence type="ECO:0000313" key="10">
    <source>
        <dbReference type="EMBL" id="CEK67281.1"/>
    </source>
</evidence>
<dbReference type="GO" id="GO:0008745">
    <property type="term" value="F:N-acetylmuramoyl-L-alanine amidase activity"/>
    <property type="evidence" value="ECO:0007669"/>
    <property type="project" value="InterPro"/>
</dbReference>
<dbReference type="EMBL" id="HACG01020416">
    <property type="protein sequence ID" value="CEK67281.1"/>
    <property type="molecule type" value="Transcribed_RNA"/>
</dbReference>
<evidence type="ECO:0000256" key="1">
    <source>
        <dbReference type="ARBA" id="ARBA00007553"/>
    </source>
</evidence>
<dbReference type="Gene3D" id="3.40.80.10">
    <property type="entry name" value="Peptidoglycan recognition protein-like"/>
    <property type="match status" value="1"/>
</dbReference>
<keyword evidence="2 6" id="KW-0399">Innate immunity</keyword>
<dbReference type="GO" id="GO:0045087">
    <property type="term" value="P:innate immune response"/>
    <property type="evidence" value="ECO:0007669"/>
    <property type="project" value="UniProtKB-KW"/>
</dbReference>
<dbReference type="PANTHER" id="PTHR11022:SF41">
    <property type="entry name" value="PEPTIDOGLYCAN-RECOGNITION PROTEIN LC-RELATED"/>
    <property type="match status" value="1"/>
</dbReference>
<dbReference type="InterPro" id="IPR006619">
    <property type="entry name" value="PGRP_domain_met/bac"/>
</dbReference>
<dbReference type="GO" id="GO:0009253">
    <property type="term" value="P:peptidoglycan catabolic process"/>
    <property type="evidence" value="ECO:0007669"/>
    <property type="project" value="InterPro"/>
</dbReference>
<protein>
    <recommendedName>
        <fullName evidence="6">Peptidoglycan-recognition protein</fullName>
    </recommendedName>
</protein>
<dbReference type="PANTHER" id="PTHR11022">
    <property type="entry name" value="PEPTIDOGLYCAN RECOGNITION PROTEIN"/>
    <property type="match status" value="1"/>
</dbReference>
<dbReference type="InterPro" id="IPR015510">
    <property type="entry name" value="PGRP"/>
</dbReference>
<dbReference type="CDD" id="cd06583">
    <property type="entry name" value="PGRP"/>
    <property type="match status" value="1"/>
</dbReference>
<keyword evidence="4 6" id="KW-0391">Immunity</keyword>
<accession>A0A0B6ZHB1</accession>
<feature type="disulfide bond" evidence="7">
    <location>
        <begin position="23"/>
        <end position="147"/>
    </location>
</feature>
<keyword evidence="5 7" id="KW-1015">Disulfide bond</keyword>
<keyword evidence="3" id="KW-0732">Signal</keyword>
<comment type="similarity">
    <text evidence="1 6">Belongs to the N-acetylmuramoyl-L-alanine amidase 2 family.</text>
</comment>
<feature type="disulfide bond" evidence="7">
    <location>
        <begin position="61"/>
        <end position="67"/>
    </location>
</feature>
<evidence type="ECO:0000256" key="4">
    <source>
        <dbReference type="ARBA" id="ARBA00022859"/>
    </source>
</evidence>